<keyword evidence="2" id="KW-1185">Reference proteome</keyword>
<reference evidence="1 2" key="1">
    <citation type="submission" date="2018-02" db="EMBL/GenBank/DDBJ databases">
        <title>The genomes of Aspergillus section Nigri reveals drivers in fungal speciation.</title>
        <authorList>
            <consortium name="DOE Joint Genome Institute"/>
            <person name="Vesth T.C."/>
            <person name="Nybo J."/>
            <person name="Theobald S."/>
            <person name="Brandl J."/>
            <person name="Frisvad J.C."/>
            <person name="Nielsen K.F."/>
            <person name="Lyhne E.K."/>
            <person name="Kogle M.E."/>
            <person name="Kuo A."/>
            <person name="Riley R."/>
            <person name="Clum A."/>
            <person name="Nolan M."/>
            <person name="Lipzen A."/>
            <person name="Salamov A."/>
            <person name="Henrissat B."/>
            <person name="Wiebenga A."/>
            <person name="De vries R.P."/>
            <person name="Grigoriev I.V."/>
            <person name="Mortensen U.H."/>
            <person name="Andersen M.R."/>
            <person name="Baker S.E."/>
        </authorList>
    </citation>
    <scope>NUCLEOTIDE SEQUENCE [LARGE SCALE GENOMIC DNA]</scope>
    <source>
        <strain evidence="1 2">CBS 313.89</strain>
    </source>
</reference>
<evidence type="ECO:0000313" key="1">
    <source>
        <dbReference type="EMBL" id="RAK73547.1"/>
    </source>
</evidence>
<gene>
    <name evidence="1" type="ORF">BO72DRAFT_231361</name>
</gene>
<evidence type="ECO:0000313" key="2">
    <source>
        <dbReference type="Proteomes" id="UP000249789"/>
    </source>
</evidence>
<sequence>MKRVDRRDRRSEVSYSSDLFPAVRSWVLFSRLCRLLCLSSAWGVYWRGRIWSFSLVLVSGFEIPWLAEAEAGIHTDLLHLPSPTSHLPPPILPLAFGLPHPHIFLLPRLMLPRLALSCLLFHL</sequence>
<organism evidence="1 2">
    <name type="scientific">Aspergillus fijiensis CBS 313.89</name>
    <dbReference type="NCBI Taxonomy" id="1448319"/>
    <lineage>
        <taxon>Eukaryota</taxon>
        <taxon>Fungi</taxon>
        <taxon>Dikarya</taxon>
        <taxon>Ascomycota</taxon>
        <taxon>Pezizomycotina</taxon>
        <taxon>Eurotiomycetes</taxon>
        <taxon>Eurotiomycetidae</taxon>
        <taxon>Eurotiales</taxon>
        <taxon>Aspergillaceae</taxon>
        <taxon>Aspergillus</taxon>
    </lineage>
</organism>
<protein>
    <submittedName>
        <fullName evidence="1">Uncharacterized protein</fullName>
    </submittedName>
</protein>
<dbReference type="AlphaFoldDB" id="A0A8G1VUY9"/>
<dbReference type="Proteomes" id="UP000249789">
    <property type="component" value="Unassembled WGS sequence"/>
</dbReference>
<proteinExistence type="predicted"/>
<dbReference type="EMBL" id="KZ824678">
    <property type="protein sequence ID" value="RAK73547.1"/>
    <property type="molecule type" value="Genomic_DNA"/>
</dbReference>
<name>A0A8G1VUY9_9EURO</name>
<accession>A0A8G1VUY9</accession>
<dbReference type="RefSeq" id="XP_040797557.1">
    <property type="nucleotide sequence ID" value="XM_040939855.1"/>
</dbReference>
<dbReference type="GeneID" id="63857188"/>
<dbReference type="VEuPathDB" id="FungiDB:BO72DRAFT_231361"/>